<keyword evidence="2" id="KW-1185">Reference proteome</keyword>
<organism evidence="1 2">
    <name type="scientific">Fuscovulum ytuae</name>
    <dbReference type="NCBI Taxonomy" id="3042299"/>
    <lineage>
        <taxon>Bacteria</taxon>
        <taxon>Pseudomonadati</taxon>
        <taxon>Pseudomonadota</taxon>
        <taxon>Alphaproteobacteria</taxon>
        <taxon>Rhodobacterales</taxon>
        <taxon>Paracoccaceae</taxon>
        <taxon>Fuscovulum</taxon>
    </lineage>
</organism>
<evidence type="ECO:0008006" key="3">
    <source>
        <dbReference type="Google" id="ProtNLM"/>
    </source>
</evidence>
<evidence type="ECO:0000313" key="2">
    <source>
        <dbReference type="Proteomes" id="UP001230978"/>
    </source>
</evidence>
<reference evidence="1 2" key="1">
    <citation type="submission" date="2023-04" db="EMBL/GenBank/DDBJ databases">
        <title>YMD61, complete Genome.</title>
        <authorList>
            <person name="Zhang J."/>
        </authorList>
    </citation>
    <scope>NUCLEOTIDE SEQUENCE [LARGE SCALE GENOMIC DNA]</scope>
    <source>
        <strain evidence="1 2">YMD61</strain>
    </source>
</reference>
<dbReference type="EMBL" id="CP124535">
    <property type="protein sequence ID" value="WGV14844.1"/>
    <property type="molecule type" value="Genomic_DNA"/>
</dbReference>
<sequence length="48" mass="5049">MAGPFLLACLAKWLEARIAGAVAVDDSQINLFAAGFVARWQGILGQST</sequence>
<dbReference type="Proteomes" id="UP001230978">
    <property type="component" value="Chromosome"/>
</dbReference>
<accession>A0ABY8Q207</accession>
<dbReference type="RefSeq" id="WP_281463974.1">
    <property type="nucleotide sequence ID" value="NZ_CP124535.1"/>
</dbReference>
<protein>
    <recommendedName>
        <fullName evidence="3">Transposase</fullName>
    </recommendedName>
</protein>
<evidence type="ECO:0000313" key="1">
    <source>
        <dbReference type="EMBL" id="WGV14844.1"/>
    </source>
</evidence>
<name>A0ABY8Q207_9RHOB</name>
<gene>
    <name evidence="1" type="ORF">QF092_11160</name>
</gene>
<proteinExistence type="predicted"/>